<evidence type="ECO:0000313" key="4">
    <source>
        <dbReference type="EMBL" id="CAH3180168.1"/>
    </source>
</evidence>
<keyword evidence="2" id="KW-0479">Metal-binding</keyword>
<evidence type="ECO:0000259" key="3">
    <source>
        <dbReference type="Pfam" id="PF13359"/>
    </source>
</evidence>
<comment type="caution">
    <text evidence="4">The sequence shown here is derived from an EMBL/GenBank/DDBJ whole genome shotgun (WGS) entry which is preliminary data.</text>
</comment>
<protein>
    <recommendedName>
        <fullName evidence="3">DDE Tnp4 domain-containing protein</fullName>
    </recommendedName>
</protein>
<accession>A0ABN8RP84</accession>
<sequence length="116" mass="12922">MVKDVSLALAQKQKKFILWPSLAELQVVKRGFYDKGGFPGVIGCVDGTHVRIQAPSTNENDFVNRKGFHSINVQAMCNHNGREHKAKINESFMPTMSLPSTKSFIQGRGLVMEAIF</sequence>
<name>A0ABN8RP84_9CNID</name>
<keyword evidence="5" id="KW-1185">Reference proteome</keyword>
<gene>
    <name evidence="4" type="ORF">PLOB_00023125</name>
</gene>
<dbReference type="InterPro" id="IPR027806">
    <property type="entry name" value="HARBI1_dom"/>
</dbReference>
<proteinExistence type="predicted"/>
<dbReference type="Proteomes" id="UP001159405">
    <property type="component" value="Unassembled WGS sequence"/>
</dbReference>
<evidence type="ECO:0000313" key="5">
    <source>
        <dbReference type="Proteomes" id="UP001159405"/>
    </source>
</evidence>
<feature type="domain" description="DDE Tnp4" evidence="3">
    <location>
        <begin position="45"/>
        <end position="82"/>
    </location>
</feature>
<evidence type="ECO:0000256" key="1">
    <source>
        <dbReference type="ARBA" id="ARBA00001968"/>
    </source>
</evidence>
<dbReference type="EMBL" id="CALNXK010000270">
    <property type="protein sequence ID" value="CAH3180168.1"/>
    <property type="molecule type" value="Genomic_DNA"/>
</dbReference>
<dbReference type="Pfam" id="PF13359">
    <property type="entry name" value="DDE_Tnp_4"/>
    <property type="match status" value="1"/>
</dbReference>
<reference evidence="4 5" key="1">
    <citation type="submission" date="2022-05" db="EMBL/GenBank/DDBJ databases">
        <authorList>
            <consortium name="Genoscope - CEA"/>
            <person name="William W."/>
        </authorList>
    </citation>
    <scope>NUCLEOTIDE SEQUENCE [LARGE SCALE GENOMIC DNA]</scope>
</reference>
<organism evidence="4 5">
    <name type="scientific">Porites lobata</name>
    <dbReference type="NCBI Taxonomy" id="104759"/>
    <lineage>
        <taxon>Eukaryota</taxon>
        <taxon>Metazoa</taxon>
        <taxon>Cnidaria</taxon>
        <taxon>Anthozoa</taxon>
        <taxon>Hexacorallia</taxon>
        <taxon>Scleractinia</taxon>
        <taxon>Fungiina</taxon>
        <taxon>Poritidae</taxon>
        <taxon>Porites</taxon>
    </lineage>
</organism>
<comment type="cofactor">
    <cofactor evidence="1">
        <name>a divalent metal cation</name>
        <dbReference type="ChEBI" id="CHEBI:60240"/>
    </cofactor>
</comment>
<evidence type="ECO:0000256" key="2">
    <source>
        <dbReference type="ARBA" id="ARBA00022723"/>
    </source>
</evidence>